<feature type="non-terminal residue" evidence="2">
    <location>
        <position position="1"/>
    </location>
</feature>
<dbReference type="EMBL" id="OB662834">
    <property type="protein sequence ID" value="CAD7230624.1"/>
    <property type="molecule type" value="Genomic_DNA"/>
</dbReference>
<gene>
    <name evidence="2" type="ORF">CTOB1V02_LOCUS8482</name>
</gene>
<accession>A0A7R8ZST3</accession>
<evidence type="ECO:0000313" key="2">
    <source>
        <dbReference type="EMBL" id="CAD7230624.1"/>
    </source>
</evidence>
<feature type="region of interest" description="Disordered" evidence="1">
    <location>
        <begin position="1"/>
        <end position="21"/>
    </location>
</feature>
<organism evidence="2">
    <name type="scientific">Cyprideis torosa</name>
    <dbReference type="NCBI Taxonomy" id="163714"/>
    <lineage>
        <taxon>Eukaryota</taxon>
        <taxon>Metazoa</taxon>
        <taxon>Ecdysozoa</taxon>
        <taxon>Arthropoda</taxon>
        <taxon>Crustacea</taxon>
        <taxon>Oligostraca</taxon>
        <taxon>Ostracoda</taxon>
        <taxon>Podocopa</taxon>
        <taxon>Podocopida</taxon>
        <taxon>Cytherocopina</taxon>
        <taxon>Cytheroidea</taxon>
        <taxon>Cytherideidae</taxon>
        <taxon>Cyprideis</taxon>
    </lineage>
</organism>
<proteinExistence type="predicted"/>
<dbReference type="AlphaFoldDB" id="A0A7R8ZST3"/>
<protein>
    <submittedName>
        <fullName evidence="2">Uncharacterized protein</fullName>
    </submittedName>
</protein>
<reference evidence="2" key="1">
    <citation type="submission" date="2020-11" db="EMBL/GenBank/DDBJ databases">
        <authorList>
            <person name="Tran Van P."/>
        </authorList>
    </citation>
    <scope>NUCLEOTIDE SEQUENCE</scope>
</reference>
<sequence length="235" mass="26041">MSRSTLTSVDKTPPGVSETWKISRRCPQGDPVSSLLFPYSSLIFLSPYPSNLHLTAATPEELQALINDPITNPALYGPIHKIPSTVFETCSPSTFPSTIPENRKIRLQAAIPSQFFAVPYANKAVSAIQRADPKRVSLLKEVSYTSLSGMNFAFANLTMELLTETKVRRLYNIHVEVGGHVLKGEICLQKSCRAVFSRKEETNRQLSVRGLNTDSINNTFKRGTEVIKKLLLGFA</sequence>
<evidence type="ECO:0000256" key="1">
    <source>
        <dbReference type="SAM" id="MobiDB-lite"/>
    </source>
</evidence>
<feature type="compositionally biased region" description="Polar residues" evidence="1">
    <location>
        <begin position="1"/>
        <end position="10"/>
    </location>
</feature>
<name>A0A7R8ZST3_9CRUS</name>